<keyword evidence="3" id="KW-1185">Reference proteome</keyword>
<evidence type="ECO:0000256" key="1">
    <source>
        <dbReference type="SAM" id="SignalP"/>
    </source>
</evidence>
<sequence length="160" mass="17650">MPTFSAPSSASSSSRLPLLFSLLAFLQLLMSANSALLLPLDSTLFAPHNGPFVAFYRRPPFPNARLTSSPMIREFNSAGLDLSRKRSLHVPVLPMDEEKFEENGHGQFGQFLPLHLSQIPSADGKSLTIPSADQSNTLQCFCCRAFVCRKQICPCSKFMI</sequence>
<dbReference type="AlphaFoldDB" id="A0ABD2JXG4"/>
<evidence type="ECO:0008006" key="4">
    <source>
        <dbReference type="Google" id="ProtNLM"/>
    </source>
</evidence>
<keyword evidence="1" id="KW-0732">Signal</keyword>
<dbReference type="Proteomes" id="UP001620645">
    <property type="component" value="Unassembled WGS sequence"/>
</dbReference>
<proteinExistence type="predicted"/>
<evidence type="ECO:0000313" key="2">
    <source>
        <dbReference type="EMBL" id="KAL3095292.1"/>
    </source>
</evidence>
<feature type="signal peptide" evidence="1">
    <location>
        <begin position="1"/>
        <end position="34"/>
    </location>
</feature>
<comment type="caution">
    <text evidence="2">The sequence shown here is derived from an EMBL/GenBank/DDBJ whole genome shotgun (WGS) entry which is preliminary data.</text>
</comment>
<protein>
    <recommendedName>
        <fullName evidence="4">Effector protein</fullName>
    </recommendedName>
</protein>
<organism evidence="2 3">
    <name type="scientific">Heterodera schachtii</name>
    <name type="common">Sugarbeet cyst nematode worm</name>
    <name type="synonym">Tylenchus schachtii</name>
    <dbReference type="NCBI Taxonomy" id="97005"/>
    <lineage>
        <taxon>Eukaryota</taxon>
        <taxon>Metazoa</taxon>
        <taxon>Ecdysozoa</taxon>
        <taxon>Nematoda</taxon>
        <taxon>Chromadorea</taxon>
        <taxon>Rhabditida</taxon>
        <taxon>Tylenchina</taxon>
        <taxon>Tylenchomorpha</taxon>
        <taxon>Tylenchoidea</taxon>
        <taxon>Heteroderidae</taxon>
        <taxon>Heteroderinae</taxon>
        <taxon>Heterodera</taxon>
    </lineage>
</organism>
<dbReference type="EMBL" id="JBICCN010000083">
    <property type="protein sequence ID" value="KAL3095292.1"/>
    <property type="molecule type" value="Genomic_DNA"/>
</dbReference>
<reference evidence="2 3" key="1">
    <citation type="submission" date="2024-10" db="EMBL/GenBank/DDBJ databases">
        <authorList>
            <person name="Kim D."/>
        </authorList>
    </citation>
    <scope>NUCLEOTIDE SEQUENCE [LARGE SCALE GENOMIC DNA]</scope>
    <source>
        <strain evidence="2">Taebaek</strain>
    </source>
</reference>
<feature type="chain" id="PRO_5044750635" description="Effector protein" evidence="1">
    <location>
        <begin position="35"/>
        <end position="160"/>
    </location>
</feature>
<evidence type="ECO:0000313" key="3">
    <source>
        <dbReference type="Proteomes" id="UP001620645"/>
    </source>
</evidence>
<name>A0ABD2JXG4_HETSC</name>
<gene>
    <name evidence="2" type="ORF">niasHS_007391</name>
</gene>
<accession>A0ABD2JXG4</accession>